<name>A0A8S5T344_9CAUD</name>
<reference evidence="1" key="1">
    <citation type="journal article" date="2021" name="Proc. Natl. Acad. Sci. U.S.A.">
        <title>A Catalog of Tens of Thousands of Viruses from Human Metagenomes Reveals Hidden Associations with Chronic Diseases.</title>
        <authorList>
            <person name="Tisza M.J."/>
            <person name="Buck C.B."/>
        </authorList>
    </citation>
    <scope>NUCLEOTIDE SEQUENCE</scope>
    <source>
        <strain evidence="1">CtqfO1</strain>
    </source>
</reference>
<evidence type="ECO:0000313" key="1">
    <source>
        <dbReference type="EMBL" id="DAF57435.1"/>
    </source>
</evidence>
<dbReference type="EMBL" id="BK032734">
    <property type="protein sequence ID" value="DAF57435.1"/>
    <property type="molecule type" value="Genomic_DNA"/>
</dbReference>
<proteinExistence type="predicted"/>
<accession>A0A8S5T344</accession>
<protein>
    <submittedName>
        <fullName evidence="1">Uncharacterized protein</fullName>
    </submittedName>
</protein>
<sequence length="122" mass="14284">MAYDYTKDPAWIEFESKDREDRRRKEEENREYTFLPSSSGIGLTGALYQGIEFRGTVYHCSLAKLDNYCELMFFKCKKNGKIDYANPVFHKYVDFQNMGVLVDHIHAFFRGLQSGNHIYGTC</sequence>
<organism evidence="1">
    <name type="scientific">Myoviridae sp. ctqfO1</name>
    <dbReference type="NCBI Taxonomy" id="2827710"/>
    <lineage>
        <taxon>Viruses</taxon>
        <taxon>Duplodnaviria</taxon>
        <taxon>Heunggongvirae</taxon>
        <taxon>Uroviricota</taxon>
        <taxon>Caudoviricetes</taxon>
    </lineage>
</organism>